<gene>
    <name evidence="2" type="ORF">GCM10010492_64070</name>
</gene>
<protein>
    <submittedName>
        <fullName evidence="2">Uncharacterized protein</fullName>
    </submittedName>
</protein>
<evidence type="ECO:0000313" key="3">
    <source>
        <dbReference type="Proteomes" id="UP001500416"/>
    </source>
</evidence>
<keyword evidence="3" id="KW-1185">Reference proteome</keyword>
<evidence type="ECO:0000256" key="1">
    <source>
        <dbReference type="SAM" id="MobiDB-lite"/>
    </source>
</evidence>
<evidence type="ECO:0000313" key="2">
    <source>
        <dbReference type="EMBL" id="GAA0254477.1"/>
    </source>
</evidence>
<dbReference type="EMBL" id="BAAABU010000022">
    <property type="protein sequence ID" value="GAA0254477.1"/>
    <property type="molecule type" value="Genomic_DNA"/>
</dbReference>
<feature type="region of interest" description="Disordered" evidence="1">
    <location>
        <begin position="61"/>
        <end position="93"/>
    </location>
</feature>
<organism evidence="2 3">
    <name type="scientific">Saccharothrix mutabilis subsp. mutabilis</name>
    <dbReference type="NCBI Taxonomy" id="66855"/>
    <lineage>
        <taxon>Bacteria</taxon>
        <taxon>Bacillati</taxon>
        <taxon>Actinomycetota</taxon>
        <taxon>Actinomycetes</taxon>
        <taxon>Pseudonocardiales</taxon>
        <taxon>Pseudonocardiaceae</taxon>
        <taxon>Saccharothrix</taxon>
    </lineage>
</organism>
<proteinExistence type="predicted"/>
<name>A0ABP3EA27_9PSEU</name>
<reference evidence="3" key="1">
    <citation type="journal article" date="2019" name="Int. J. Syst. Evol. Microbiol.">
        <title>The Global Catalogue of Microorganisms (GCM) 10K type strain sequencing project: providing services to taxonomists for standard genome sequencing and annotation.</title>
        <authorList>
            <consortium name="The Broad Institute Genomics Platform"/>
            <consortium name="The Broad Institute Genome Sequencing Center for Infectious Disease"/>
            <person name="Wu L."/>
            <person name="Ma J."/>
        </authorList>
    </citation>
    <scope>NUCLEOTIDE SEQUENCE [LARGE SCALE GENOMIC DNA]</scope>
    <source>
        <strain evidence="3">JCM 3380</strain>
    </source>
</reference>
<accession>A0ABP3EA27</accession>
<comment type="caution">
    <text evidence="2">The sequence shown here is derived from an EMBL/GenBank/DDBJ whole genome shotgun (WGS) entry which is preliminary data.</text>
</comment>
<dbReference type="Proteomes" id="UP001500416">
    <property type="component" value="Unassembled WGS sequence"/>
</dbReference>
<sequence length="105" mass="11165">MPTLTASSGTSRQNQKIPVTRLSRKYPLIRAMSGLARSVIVLPTFTPLMCPTSITRACGGDHQVGRRSGGGDSPTQGIGMNPGVRGVMMSDDLQDQGVNGFDFVR</sequence>